<feature type="domain" description="Uracil-DNA glycosylase-like" evidence="5">
    <location>
        <begin position="179"/>
        <end position="364"/>
    </location>
</feature>
<evidence type="ECO:0000259" key="5">
    <source>
        <dbReference type="Pfam" id="PF03167"/>
    </source>
</evidence>
<dbReference type="Gene3D" id="3.40.470.10">
    <property type="entry name" value="Uracil-DNA glycosylase-like domain"/>
    <property type="match status" value="1"/>
</dbReference>
<dbReference type="InterPro" id="IPR036895">
    <property type="entry name" value="Uracil-DNA_glycosylase-like_sf"/>
</dbReference>
<dbReference type="GO" id="GO:0004844">
    <property type="term" value="F:uracil DNA N-glycosylase activity"/>
    <property type="evidence" value="ECO:0007669"/>
    <property type="project" value="TreeGrafter"/>
</dbReference>
<keyword evidence="3" id="KW-0234">DNA repair</keyword>
<dbReference type="EMBL" id="JAHLJV010000014">
    <property type="protein sequence ID" value="KAK1595832.1"/>
    <property type="molecule type" value="Genomic_DNA"/>
</dbReference>
<dbReference type="GO" id="GO:0008263">
    <property type="term" value="F:pyrimidine-specific mismatch base pair DNA N-glycosylase activity"/>
    <property type="evidence" value="ECO:0007669"/>
    <property type="project" value="TreeGrafter"/>
</dbReference>
<evidence type="ECO:0000256" key="4">
    <source>
        <dbReference type="SAM" id="MobiDB-lite"/>
    </source>
</evidence>
<reference evidence="6" key="1">
    <citation type="submission" date="2021-06" db="EMBL/GenBank/DDBJ databases">
        <title>Comparative genomics, transcriptomics and evolutionary studies reveal genomic signatures of adaptation to plant cell wall in hemibiotrophic fungi.</title>
        <authorList>
            <consortium name="DOE Joint Genome Institute"/>
            <person name="Baroncelli R."/>
            <person name="Diaz J.F."/>
            <person name="Benocci T."/>
            <person name="Peng M."/>
            <person name="Battaglia E."/>
            <person name="Haridas S."/>
            <person name="Andreopoulos W."/>
            <person name="Labutti K."/>
            <person name="Pangilinan J."/>
            <person name="Floch G.L."/>
            <person name="Makela M.R."/>
            <person name="Henrissat B."/>
            <person name="Grigoriev I.V."/>
            <person name="Crouch J.A."/>
            <person name="De Vries R.P."/>
            <person name="Sukno S.A."/>
            <person name="Thon M.R."/>
        </authorList>
    </citation>
    <scope>NUCLEOTIDE SEQUENCE</scope>
    <source>
        <strain evidence="6">CBS 125086</strain>
    </source>
</reference>
<feature type="region of interest" description="Disordered" evidence="4">
    <location>
        <begin position="27"/>
        <end position="163"/>
    </location>
</feature>
<proteinExistence type="predicted"/>
<evidence type="ECO:0000313" key="6">
    <source>
        <dbReference type="EMBL" id="KAK1595832.1"/>
    </source>
</evidence>
<dbReference type="SUPFAM" id="SSF52141">
    <property type="entry name" value="Uracil-DNA glycosylase-like"/>
    <property type="match status" value="1"/>
</dbReference>
<dbReference type="CDD" id="cd10028">
    <property type="entry name" value="UDG-F2_TDG_MUG"/>
    <property type="match status" value="1"/>
</dbReference>
<gene>
    <name evidence="6" type="ORF">LY79DRAFT_648101</name>
</gene>
<name>A0AAD8V6A7_9PEZI</name>
<dbReference type="Proteomes" id="UP001230504">
    <property type="component" value="Unassembled WGS sequence"/>
</dbReference>
<organism evidence="6 7">
    <name type="scientific">Colletotrichum navitas</name>
    <dbReference type="NCBI Taxonomy" id="681940"/>
    <lineage>
        <taxon>Eukaryota</taxon>
        <taxon>Fungi</taxon>
        <taxon>Dikarya</taxon>
        <taxon>Ascomycota</taxon>
        <taxon>Pezizomycotina</taxon>
        <taxon>Sordariomycetes</taxon>
        <taxon>Hypocreomycetidae</taxon>
        <taxon>Glomerellales</taxon>
        <taxon>Glomerellaceae</taxon>
        <taxon>Colletotrichum</taxon>
        <taxon>Colletotrichum graminicola species complex</taxon>
    </lineage>
</organism>
<protein>
    <submittedName>
        <fullName evidence="6">Uracil-DNA glycosylase-like protein</fullName>
    </submittedName>
</protein>
<accession>A0AAD8V6A7</accession>
<dbReference type="PANTHER" id="PTHR12159">
    <property type="entry name" value="G/T AND G/U MISMATCH-SPECIFIC DNA GLYCOSYLASE"/>
    <property type="match status" value="1"/>
</dbReference>
<dbReference type="GeneID" id="85446742"/>
<evidence type="ECO:0000313" key="7">
    <source>
        <dbReference type="Proteomes" id="UP001230504"/>
    </source>
</evidence>
<dbReference type="RefSeq" id="XP_060416809.1">
    <property type="nucleotide sequence ID" value="XM_060562502.1"/>
</dbReference>
<comment type="caution">
    <text evidence="6">The sequence shown here is derived from an EMBL/GenBank/DDBJ whole genome shotgun (WGS) entry which is preliminary data.</text>
</comment>
<feature type="compositionally biased region" description="Polar residues" evidence="4">
    <location>
        <begin position="122"/>
        <end position="132"/>
    </location>
</feature>
<keyword evidence="1" id="KW-0227">DNA damage</keyword>
<sequence length="380" mass="40545">MESPFFDREPKPQAASFRGRLQLQDYMFNATTSAPPGGEAVGTPATAASPGLPPSPTPLRRTPRKLTPLGPVPSPNRVSKHRNASGRNNSNSAAAAAAAVIKPAASTPEPSQKTPPPPASGVLSSNPESPGSDSIDLALVPANTTPPARNAKPKRRRKAAGYAPPSTYAHLPYLTDILSPGLLVLFVGLNPGLRTAALGHVYAHPSNLFWKLLHSSGITPRLCAPTEDRDLPRLYGLGNTNIVARPSRNGAELSKAEMDEGVDVLEDKVRGCRPEVVCIVGKGIWESIWRVRRGRGIRKEEFRYGWQDERENMGVVVAATGGEAAADGASPTAWAGARVFVATSTSGLAATLRPAEKEKIWRELGEWCERRRAERGAEAS</sequence>
<dbReference type="GO" id="GO:0006285">
    <property type="term" value="P:base-excision repair, AP site formation"/>
    <property type="evidence" value="ECO:0007669"/>
    <property type="project" value="InterPro"/>
</dbReference>
<keyword evidence="2" id="KW-0378">Hydrolase</keyword>
<feature type="compositionally biased region" description="Low complexity" evidence="4">
    <location>
        <begin position="85"/>
        <end position="112"/>
    </location>
</feature>
<dbReference type="InterPro" id="IPR015637">
    <property type="entry name" value="MUG/TDG"/>
</dbReference>
<evidence type="ECO:0000256" key="3">
    <source>
        <dbReference type="ARBA" id="ARBA00023204"/>
    </source>
</evidence>
<dbReference type="Pfam" id="PF03167">
    <property type="entry name" value="UDG"/>
    <property type="match status" value="1"/>
</dbReference>
<dbReference type="AlphaFoldDB" id="A0AAD8V6A7"/>
<evidence type="ECO:0000256" key="2">
    <source>
        <dbReference type="ARBA" id="ARBA00022801"/>
    </source>
</evidence>
<dbReference type="PANTHER" id="PTHR12159:SF9">
    <property type="entry name" value="G_T MISMATCH-SPECIFIC THYMINE DNA GLYCOSYLASE"/>
    <property type="match status" value="1"/>
</dbReference>
<evidence type="ECO:0000256" key="1">
    <source>
        <dbReference type="ARBA" id="ARBA00022763"/>
    </source>
</evidence>
<dbReference type="InterPro" id="IPR005122">
    <property type="entry name" value="Uracil-DNA_glycosylase-like"/>
</dbReference>
<dbReference type="FunFam" id="3.40.470.10:FF:000010">
    <property type="entry name" value="G/U mismatch-specific DNA glycosylase"/>
    <property type="match status" value="1"/>
</dbReference>
<keyword evidence="7" id="KW-1185">Reference proteome</keyword>